<proteinExistence type="inferred from homology"/>
<dbReference type="AlphaFoldDB" id="A0A2D0Q6W5"/>
<dbReference type="GO" id="GO:0005184">
    <property type="term" value="F:neuropeptide hormone activity"/>
    <property type="evidence" value="ECO:0007669"/>
    <property type="project" value="InterPro"/>
</dbReference>
<keyword evidence="3" id="KW-0964">Secreted</keyword>
<dbReference type="GO" id="GO:0043410">
    <property type="term" value="P:positive regulation of MAPK cascade"/>
    <property type="evidence" value="ECO:0007669"/>
    <property type="project" value="InterPro"/>
</dbReference>
<dbReference type="GO" id="GO:0008343">
    <property type="term" value="P:adult feeding behavior"/>
    <property type="evidence" value="ECO:0007669"/>
    <property type="project" value="InterPro"/>
</dbReference>
<gene>
    <name evidence="7" type="primary">cartl</name>
</gene>
<keyword evidence="5" id="KW-0732">Signal</keyword>
<evidence type="ECO:0000256" key="4">
    <source>
        <dbReference type="ARBA" id="ARBA00023157"/>
    </source>
</evidence>
<dbReference type="GeneID" id="108259260"/>
<accession>A0A2D0Q6W5</accession>
<evidence type="ECO:0000256" key="1">
    <source>
        <dbReference type="ARBA" id="ARBA00004613"/>
    </source>
</evidence>
<dbReference type="GO" id="GO:0009267">
    <property type="term" value="P:cellular response to starvation"/>
    <property type="evidence" value="ECO:0007669"/>
    <property type="project" value="InterPro"/>
</dbReference>
<dbReference type="OMA" id="GIPQCAV"/>
<evidence type="ECO:0000313" key="7">
    <source>
        <dbReference type="RefSeq" id="XP_017314049.1"/>
    </source>
</evidence>
<protein>
    <submittedName>
        <fullName evidence="7">Cocaine- and amphetamine-regulated transcript-like</fullName>
    </submittedName>
</protein>
<comment type="similarity">
    <text evidence="2">Belongs to the CART family.</text>
</comment>
<evidence type="ECO:0000313" key="6">
    <source>
        <dbReference type="Proteomes" id="UP000221080"/>
    </source>
</evidence>
<dbReference type="GO" id="GO:0007186">
    <property type="term" value="P:G protein-coupled receptor signaling pathway"/>
    <property type="evidence" value="ECO:0007669"/>
    <property type="project" value="InterPro"/>
</dbReference>
<name>A0A2D0Q6W5_ICTPU</name>
<dbReference type="PANTHER" id="PTHR16655">
    <property type="entry name" value="COCAINE AND AMPHETAMINE REGULATED TRANSCRIPT PROTEIN"/>
    <property type="match status" value="1"/>
</dbReference>
<dbReference type="Proteomes" id="UP000221080">
    <property type="component" value="Chromosome 27"/>
</dbReference>
<keyword evidence="4" id="KW-1015">Disulfide bond</keyword>
<dbReference type="CTD" id="100329270"/>
<dbReference type="Pfam" id="PF06373">
    <property type="entry name" value="CART"/>
    <property type="match status" value="1"/>
</dbReference>
<evidence type="ECO:0000256" key="3">
    <source>
        <dbReference type="ARBA" id="ARBA00022525"/>
    </source>
</evidence>
<dbReference type="Gene3D" id="4.10.40.30">
    <property type="entry name" value="CART, C-terminal domain"/>
    <property type="match status" value="1"/>
</dbReference>
<dbReference type="GO" id="GO:0032099">
    <property type="term" value="P:negative regulation of appetite"/>
    <property type="evidence" value="ECO:0007669"/>
    <property type="project" value="InterPro"/>
</dbReference>
<dbReference type="OrthoDB" id="9929886at2759"/>
<evidence type="ECO:0000256" key="5">
    <source>
        <dbReference type="SAM" id="SignalP"/>
    </source>
</evidence>
<reference evidence="6" key="1">
    <citation type="journal article" date="2016" name="Nat. Commun.">
        <title>The channel catfish genome sequence provides insights into the evolution of scale formation in teleosts.</title>
        <authorList>
            <person name="Liu Z."/>
            <person name="Liu S."/>
            <person name="Yao J."/>
            <person name="Bao L."/>
            <person name="Zhang J."/>
            <person name="Li Y."/>
            <person name="Jiang C."/>
            <person name="Sun L."/>
            <person name="Wang R."/>
            <person name="Zhang Y."/>
            <person name="Zhou T."/>
            <person name="Zeng Q."/>
            <person name="Fu Q."/>
            <person name="Gao S."/>
            <person name="Li N."/>
            <person name="Koren S."/>
            <person name="Jiang Y."/>
            <person name="Zimin A."/>
            <person name="Xu P."/>
            <person name="Phillippy A.M."/>
            <person name="Geng X."/>
            <person name="Song L."/>
            <person name="Sun F."/>
            <person name="Li C."/>
            <person name="Wang X."/>
            <person name="Chen A."/>
            <person name="Jin Y."/>
            <person name="Yuan Z."/>
            <person name="Yang Y."/>
            <person name="Tan S."/>
            <person name="Peatman E."/>
            <person name="Lu J."/>
            <person name="Qin Z."/>
            <person name="Dunham R."/>
            <person name="Li Z."/>
            <person name="Sonstegard T."/>
            <person name="Feng J."/>
            <person name="Danzmann R.G."/>
            <person name="Schroeder S."/>
            <person name="Scheffler B."/>
            <person name="Duke M.V."/>
            <person name="Ballard L."/>
            <person name="Kucuktas H."/>
            <person name="Kaltenboeck L."/>
            <person name="Liu H."/>
            <person name="Armbruster J."/>
            <person name="Xie Y."/>
            <person name="Kirby M.L."/>
            <person name="Tian Y."/>
            <person name="Flanagan M.E."/>
            <person name="Mu W."/>
            <person name="Waldbieser G.C."/>
        </authorList>
    </citation>
    <scope>NUCLEOTIDE SEQUENCE [LARGE SCALE GENOMIC DNA]</scope>
    <source>
        <strain evidence="6">SDA103</strain>
    </source>
</reference>
<dbReference type="InterPro" id="IPR009106">
    <property type="entry name" value="CART"/>
</dbReference>
<comment type="subcellular location">
    <subcellularLocation>
        <location evidence="1">Secreted</location>
    </subcellularLocation>
</comment>
<sequence>MESSGIVIGVLLITLSFIMCNGQHLPEISAEDLQNSDINPDKEMVEVLAELLSKVQNRFPSTEKRAIPACAVGSRCAMRFGPRFGQLCECGRGYHCNSYLLKCI</sequence>
<dbReference type="RefSeq" id="XP_017314049.1">
    <property type="nucleotide sequence ID" value="XM_017458560.3"/>
</dbReference>
<dbReference type="KEGG" id="ipu:108259260"/>
<reference evidence="7" key="2">
    <citation type="submission" date="2025-08" db="UniProtKB">
        <authorList>
            <consortium name="RefSeq"/>
        </authorList>
    </citation>
    <scope>IDENTIFICATION</scope>
    <source>
        <tissue evidence="7">Blood</tissue>
    </source>
</reference>
<evidence type="ECO:0000256" key="2">
    <source>
        <dbReference type="ARBA" id="ARBA00005294"/>
    </source>
</evidence>
<feature type="chain" id="PRO_5012022568" evidence="5">
    <location>
        <begin position="23"/>
        <end position="104"/>
    </location>
</feature>
<dbReference type="InterPro" id="IPR036722">
    <property type="entry name" value="CART_C_sf"/>
</dbReference>
<keyword evidence="6" id="KW-1185">Reference proteome</keyword>
<feature type="signal peptide" evidence="5">
    <location>
        <begin position="1"/>
        <end position="22"/>
    </location>
</feature>
<organism evidence="6 7">
    <name type="scientific">Ictalurus punctatus</name>
    <name type="common">Channel catfish</name>
    <name type="synonym">Silurus punctatus</name>
    <dbReference type="NCBI Taxonomy" id="7998"/>
    <lineage>
        <taxon>Eukaryota</taxon>
        <taxon>Metazoa</taxon>
        <taxon>Chordata</taxon>
        <taxon>Craniata</taxon>
        <taxon>Vertebrata</taxon>
        <taxon>Euteleostomi</taxon>
        <taxon>Actinopterygii</taxon>
        <taxon>Neopterygii</taxon>
        <taxon>Teleostei</taxon>
        <taxon>Ostariophysi</taxon>
        <taxon>Siluriformes</taxon>
        <taxon>Ictaluridae</taxon>
        <taxon>Ictalurus</taxon>
    </lineage>
</organism>
<dbReference type="SUPFAM" id="SSF64546">
    <property type="entry name" value="Satiety factor CART (cocaine and amphetamine regulated transcript)"/>
    <property type="match status" value="1"/>
</dbReference>
<dbReference type="PANTHER" id="PTHR16655:SF2">
    <property type="entry name" value="COCAINE- AND AMPHETAMINE-REGULATED TRANSCRIPT PROTEIN-LIKE"/>
    <property type="match status" value="1"/>
</dbReference>
<dbReference type="GO" id="GO:0005615">
    <property type="term" value="C:extracellular space"/>
    <property type="evidence" value="ECO:0007669"/>
    <property type="project" value="InterPro"/>
</dbReference>